<comment type="caution">
    <text evidence="1">The sequence shown here is derived from an EMBL/GenBank/DDBJ whole genome shotgun (WGS) entry which is preliminary data.</text>
</comment>
<evidence type="ECO:0000313" key="2">
    <source>
        <dbReference type="Proteomes" id="UP000649604"/>
    </source>
</evidence>
<proteinExistence type="predicted"/>
<gene>
    <name evidence="1" type="ORF">GF339_02675</name>
</gene>
<evidence type="ECO:0000313" key="1">
    <source>
        <dbReference type="EMBL" id="MBD3323459.1"/>
    </source>
</evidence>
<organism evidence="1 2">
    <name type="scientific">candidate division KSB3 bacterium</name>
    <dbReference type="NCBI Taxonomy" id="2044937"/>
    <lineage>
        <taxon>Bacteria</taxon>
        <taxon>candidate division KSB3</taxon>
    </lineage>
</organism>
<dbReference type="AlphaFoldDB" id="A0A9D5Q484"/>
<reference evidence="1" key="1">
    <citation type="submission" date="2019-11" db="EMBL/GenBank/DDBJ databases">
        <title>Microbial mats filling the niche in hypersaline microbial mats.</title>
        <authorList>
            <person name="Wong H.L."/>
            <person name="Macleod F.I."/>
            <person name="White R.A. III"/>
            <person name="Burns B.P."/>
        </authorList>
    </citation>
    <scope>NUCLEOTIDE SEQUENCE</scope>
    <source>
        <strain evidence="1">Rbin_158</strain>
    </source>
</reference>
<sequence length="89" mass="10335">MMEHFPAESEEERHQEYQEWAGTLDALEAMVEEIRTIVGYRRTLLKNADKTLQEFQDTISAMVMAEEFVRKDWTAEPPFPEEDDPDAGG</sequence>
<name>A0A9D5Q484_9BACT</name>
<dbReference type="Proteomes" id="UP000649604">
    <property type="component" value="Unassembled WGS sequence"/>
</dbReference>
<dbReference type="EMBL" id="WJJP01000080">
    <property type="protein sequence ID" value="MBD3323459.1"/>
    <property type="molecule type" value="Genomic_DNA"/>
</dbReference>
<protein>
    <submittedName>
        <fullName evidence="1">Uncharacterized protein</fullName>
    </submittedName>
</protein>
<accession>A0A9D5Q484</accession>